<dbReference type="EMBL" id="CACRSL010000003">
    <property type="protein sequence ID" value="VYT07692.1"/>
    <property type="molecule type" value="Genomic_DNA"/>
</dbReference>
<dbReference type="PANTHER" id="PTHR13939:SF0">
    <property type="entry name" value="NMN AMIDOHYDROLASE-LIKE PROTEIN YFAY"/>
    <property type="match status" value="1"/>
</dbReference>
<dbReference type="CDD" id="cd00885">
    <property type="entry name" value="cinA"/>
    <property type="match status" value="1"/>
</dbReference>
<dbReference type="Gene3D" id="3.90.950.20">
    <property type="entry name" value="CinA-like"/>
    <property type="match status" value="1"/>
</dbReference>
<dbReference type="Gene3D" id="3.30.70.2860">
    <property type="match status" value="1"/>
</dbReference>
<dbReference type="InterPro" id="IPR036653">
    <property type="entry name" value="CinA-like_C"/>
</dbReference>
<dbReference type="InterPro" id="IPR041424">
    <property type="entry name" value="CinA_KH"/>
</dbReference>
<dbReference type="Pfam" id="PF02464">
    <property type="entry name" value="CinA"/>
    <property type="match status" value="1"/>
</dbReference>
<dbReference type="SMART" id="SM00852">
    <property type="entry name" value="MoCF_biosynth"/>
    <property type="match status" value="1"/>
</dbReference>
<dbReference type="InterPro" id="IPR050101">
    <property type="entry name" value="CinA"/>
</dbReference>
<feature type="domain" description="MoaB/Mog" evidence="2">
    <location>
        <begin position="4"/>
        <end position="171"/>
    </location>
</feature>
<proteinExistence type="inferred from homology"/>
<dbReference type="SUPFAM" id="SSF53218">
    <property type="entry name" value="Molybdenum cofactor biosynthesis proteins"/>
    <property type="match status" value="1"/>
</dbReference>
<comment type="similarity">
    <text evidence="1">Belongs to the CinA family.</text>
</comment>
<dbReference type="NCBIfam" id="TIGR00199">
    <property type="entry name" value="PncC_domain"/>
    <property type="match status" value="1"/>
</dbReference>
<dbReference type="NCBIfam" id="NF001813">
    <property type="entry name" value="PRK00549.1"/>
    <property type="match status" value="1"/>
</dbReference>
<dbReference type="Pfam" id="PF18146">
    <property type="entry name" value="CinA_KH"/>
    <property type="match status" value="1"/>
</dbReference>
<dbReference type="Pfam" id="PF00994">
    <property type="entry name" value="MoCF_biosynth"/>
    <property type="match status" value="1"/>
</dbReference>
<dbReference type="InterPro" id="IPR008135">
    <property type="entry name" value="Competence-induced_CinA"/>
</dbReference>
<protein>
    <recommendedName>
        <fullName evidence="1">Putative competence-damage inducible protein</fullName>
    </recommendedName>
</protein>
<dbReference type="PANTHER" id="PTHR13939">
    <property type="entry name" value="NICOTINAMIDE-NUCLEOTIDE AMIDOHYDROLASE PNCC"/>
    <property type="match status" value="1"/>
</dbReference>
<reference evidence="3" key="1">
    <citation type="submission" date="2019-11" db="EMBL/GenBank/DDBJ databases">
        <authorList>
            <person name="Feng L."/>
        </authorList>
    </citation>
    <scope>NUCLEOTIDE SEQUENCE</scope>
    <source>
        <strain evidence="3">AundefinedLFYP135</strain>
    </source>
</reference>
<dbReference type="PIRSF" id="PIRSF006728">
    <property type="entry name" value="CinA"/>
    <property type="match status" value="1"/>
</dbReference>
<sequence>MKAEILCIGTELLLGDIVNTNAAFLAQKLAQMGIEVYHQTVVGDNPERLKTALGEAFSRCDLVLTTGGLGPTYDDLTKETVAQYFGREMVTTEEQLTILKNRFAALGHGMTENNLKQAAMPEGATVLPNPNGTAPGLIVEGDGKIAVLMPGPPKEMQPMMENSVIPYLMEKSGQILLSRTLHVFGVGESTVEYLLKDLMTGSRNPTLAPYAKMGEVTLRITAKAKDEAEANALIDPMEAKVRAILDPKAIYGVNVAGLQDALVKELTQRGLKIATAESCTGGYISKRITEVPGSSAVLDGGVVSYSNEIKEKLLGVSHGTLVQHGAVSRETALEMARGIRSLCGADIGVSTTGIAGPGGGTAEKPVGLVYLCVSSPWREEVFELHLARFSTTLREDIRYMASSHALYQALLTARMKP</sequence>
<dbReference type="InterPro" id="IPR008136">
    <property type="entry name" value="CinA_C"/>
</dbReference>
<organism evidence="3">
    <name type="scientific">uncultured Anaerotruncus sp</name>
    <dbReference type="NCBI Taxonomy" id="905011"/>
    <lineage>
        <taxon>Bacteria</taxon>
        <taxon>Bacillati</taxon>
        <taxon>Bacillota</taxon>
        <taxon>Clostridia</taxon>
        <taxon>Eubacteriales</taxon>
        <taxon>Oscillospiraceae</taxon>
        <taxon>Anaerotruncus</taxon>
        <taxon>environmental samples</taxon>
    </lineage>
</organism>
<name>A0A6N2TSQ7_9FIRM</name>
<dbReference type="InterPro" id="IPR036425">
    <property type="entry name" value="MoaB/Mog-like_dom_sf"/>
</dbReference>
<dbReference type="HAMAP" id="MF_00226_B">
    <property type="entry name" value="CinA_B"/>
    <property type="match status" value="1"/>
</dbReference>
<dbReference type="Gene3D" id="3.40.980.10">
    <property type="entry name" value="MoaB/Mog-like domain"/>
    <property type="match status" value="1"/>
</dbReference>
<gene>
    <name evidence="1 3" type="primary">cinA</name>
    <name evidence="3" type="ORF">AULFYP135_01543</name>
</gene>
<dbReference type="NCBIfam" id="TIGR00200">
    <property type="entry name" value="cinA_nterm"/>
    <property type="match status" value="1"/>
</dbReference>
<evidence type="ECO:0000256" key="1">
    <source>
        <dbReference type="HAMAP-Rule" id="MF_00226"/>
    </source>
</evidence>
<evidence type="ECO:0000313" key="3">
    <source>
        <dbReference type="EMBL" id="VYT07692.1"/>
    </source>
</evidence>
<evidence type="ECO:0000259" key="2">
    <source>
        <dbReference type="SMART" id="SM00852"/>
    </source>
</evidence>
<dbReference type="AlphaFoldDB" id="A0A6N2TSQ7"/>
<dbReference type="SUPFAM" id="SSF142433">
    <property type="entry name" value="CinA-like"/>
    <property type="match status" value="1"/>
</dbReference>
<dbReference type="InterPro" id="IPR001453">
    <property type="entry name" value="MoaB/Mog_dom"/>
</dbReference>
<accession>A0A6N2TSQ7</accession>
<dbReference type="NCBIfam" id="TIGR00177">
    <property type="entry name" value="molyb_syn"/>
    <property type="match status" value="1"/>
</dbReference>